<dbReference type="Gene3D" id="3.40.50.2300">
    <property type="match status" value="1"/>
</dbReference>
<evidence type="ECO:0000256" key="1">
    <source>
        <dbReference type="PROSITE-ProRule" id="PRU00169"/>
    </source>
</evidence>
<dbReference type="Proteomes" id="UP000319143">
    <property type="component" value="Unassembled WGS sequence"/>
</dbReference>
<reference evidence="4 5" key="1">
    <citation type="submission" date="2019-02" db="EMBL/GenBank/DDBJ databases">
        <title>Deep-cultivation of Planctomycetes and their phenomic and genomic characterization uncovers novel biology.</title>
        <authorList>
            <person name="Wiegand S."/>
            <person name="Jogler M."/>
            <person name="Boedeker C."/>
            <person name="Pinto D."/>
            <person name="Vollmers J."/>
            <person name="Rivas-Marin E."/>
            <person name="Kohn T."/>
            <person name="Peeters S.H."/>
            <person name="Heuer A."/>
            <person name="Rast P."/>
            <person name="Oberbeckmann S."/>
            <person name="Bunk B."/>
            <person name="Jeske O."/>
            <person name="Meyerdierks A."/>
            <person name="Storesund J.E."/>
            <person name="Kallscheuer N."/>
            <person name="Luecker S."/>
            <person name="Lage O.M."/>
            <person name="Pohl T."/>
            <person name="Merkel B.J."/>
            <person name="Hornburger P."/>
            <person name="Mueller R.-W."/>
            <person name="Bruemmer F."/>
            <person name="Labrenz M."/>
            <person name="Spormann A.M."/>
            <person name="Op Den Camp H."/>
            <person name="Overmann J."/>
            <person name="Amann R."/>
            <person name="Jetten M.S.M."/>
            <person name="Mascher T."/>
            <person name="Medema M.H."/>
            <person name="Devos D.P."/>
            <person name="Kaster A.-K."/>
            <person name="Ovreas L."/>
            <person name="Rohde M."/>
            <person name="Galperin M.Y."/>
            <person name="Jogler C."/>
        </authorList>
    </citation>
    <scope>NUCLEOTIDE SEQUENCE [LARGE SCALE GENOMIC DNA]</scope>
    <source>
        <strain evidence="4 5">Poly41</strain>
    </source>
</reference>
<dbReference type="SUPFAM" id="SSF109604">
    <property type="entry name" value="HD-domain/PDEase-like"/>
    <property type="match status" value="1"/>
</dbReference>
<feature type="domain" description="HD-GYP" evidence="3">
    <location>
        <begin position="129"/>
        <end position="339"/>
    </location>
</feature>
<dbReference type="OrthoDB" id="9804747at2"/>
<keyword evidence="1" id="KW-0597">Phosphoprotein</keyword>
<dbReference type="SMART" id="SM00448">
    <property type="entry name" value="REC"/>
    <property type="match status" value="1"/>
</dbReference>
<dbReference type="InterPro" id="IPR011006">
    <property type="entry name" value="CheY-like_superfamily"/>
</dbReference>
<dbReference type="InterPro" id="IPR001789">
    <property type="entry name" value="Sig_transdc_resp-reg_receiver"/>
</dbReference>
<dbReference type="InterPro" id="IPR052020">
    <property type="entry name" value="Cyclic_di-GMP/3'3'-cGAMP_PDE"/>
</dbReference>
<dbReference type="Pfam" id="PF00072">
    <property type="entry name" value="Response_reg"/>
    <property type="match status" value="1"/>
</dbReference>
<dbReference type="PROSITE" id="PS50110">
    <property type="entry name" value="RESPONSE_REGULATORY"/>
    <property type="match status" value="1"/>
</dbReference>
<gene>
    <name evidence="4" type="primary">rpfG_1</name>
    <name evidence="4" type="ORF">Poly41_00680</name>
</gene>
<dbReference type="SUPFAM" id="SSF52172">
    <property type="entry name" value="CheY-like"/>
    <property type="match status" value="1"/>
</dbReference>
<keyword evidence="4" id="KW-0378">Hydrolase</keyword>
<evidence type="ECO:0000313" key="4">
    <source>
        <dbReference type="EMBL" id="TWU41776.1"/>
    </source>
</evidence>
<dbReference type="InterPro" id="IPR037522">
    <property type="entry name" value="HD_GYP_dom"/>
</dbReference>
<dbReference type="PANTHER" id="PTHR45228">
    <property type="entry name" value="CYCLIC DI-GMP PHOSPHODIESTERASE TM_0186-RELATED"/>
    <property type="match status" value="1"/>
</dbReference>
<dbReference type="EC" id="3.1.4.52" evidence="4"/>
<protein>
    <submittedName>
        <fullName evidence="4">Cyclic di-GMP phosphodiesterase response regulator RpfG</fullName>
        <ecNumber evidence="4">3.1.4.52</ecNumber>
    </submittedName>
</protein>
<dbReference type="Pfam" id="PF13487">
    <property type="entry name" value="HD_5"/>
    <property type="match status" value="1"/>
</dbReference>
<proteinExistence type="predicted"/>
<name>A0A5C6E310_9BACT</name>
<accession>A0A5C6E310</accession>
<dbReference type="Gene3D" id="1.10.3210.10">
    <property type="entry name" value="Hypothetical protein af1432"/>
    <property type="match status" value="1"/>
</dbReference>
<feature type="domain" description="Response regulatory" evidence="2">
    <location>
        <begin position="9"/>
        <end position="125"/>
    </location>
</feature>
<dbReference type="AlphaFoldDB" id="A0A5C6E310"/>
<dbReference type="GO" id="GO:0071111">
    <property type="term" value="F:cyclic-guanylate-specific phosphodiesterase activity"/>
    <property type="evidence" value="ECO:0007669"/>
    <property type="project" value="UniProtKB-EC"/>
</dbReference>
<keyword evidence="5" id="KW-1185">Reference proteome</keyword>
<dbReference type="SMART" id="SM00471">
    <property type="entry name" value="HDc"/>
    <property type="match status" value="1"/>
</dbReference>
<organism evidence="4 5">
    <name type="scientific">Novipirellula artificiosorum</name>
    <dbReference type="NCBI Taxonomy" id="2528016"/>
    <lineage>
        <taxon>Bacteria</taxon>
        <taxon>Pseudomonadati</taxon>
        <taxon>Planctomycetota</taxon>
        <taxon>Planctomycetia</taxon>
        <taxon>Pirellulales</taxon>
        <taxon>Pirellulaceae</taxon>
        <taxon>Novipirellula</taxon>
    </lineage>
</organism>
<evidence type="ECO:0000259" key="2">
    <source>
        <dbReference type="PROSITE" id="PS50110"/>
    </source>
</evidence>
<dbReference type="CDD" id="cd00077">
    <property type="entry name" value="HDc"/>
    <property type="match status" value="1"/>
</dbReference>
<comment type="caution">
    <text evidence="4">The sequence shown here is derived from an EMBL/GenBank/DDBJ whole genome shotgun (WGS) entry which is preliminary data.</text>
</comment>
<dbReference type="CDD" id="cd17574">
    <property type="entry name" value="REC_OmpR"/>
    <property type="match status" value="1"/>
</dbReference>
<evidence type="ECO:0000259" key="3">
    <source>
        <dbReference type="PROSITE" id="PS51832"/>
    </source>
</evidence>
<evidence type="ECO:0000313" key="5">
    <source>
        <dbReference type="Proteomes" id="UP000319143"/>
    </source>
</evidence>
<sequence length="370" mass="41185">MKRHASPIRILVVDDDPIAAETLCHALSQFGYSSTIALNGIEALEHVRSGKYRIVISDVEMPQMNGIDLCREIRQRGCCDYTYVILLTSRSDTASIVEGLDAGADDYIAKPFSPREMQMRIRAGERILLLESRDLMIFALAKLADSRDHDTGSHLDRIREYCRALCLELSTWPQYQDTIDGIYIQSIYETSPLHDIGKVGIPDRILLKPGRLTTEEFAIMTQHAKIGGDTLQAVAEAHPEAAFLRMAYEIAMSHHERWDGTGYPNGLAGEAIPLSGRVVAIADVYDALTSPRVYKPAYSHHTAVQIISDGSGSHFDPNLVQAFLKLESEFRAIKRRMNDAPENEDSEFLPMSQCNDAMRSSPQPNATACT</sequence>
<dbReference type="PROSITE" id="PS51832">
    <property type="entry name" value="HD_GYP"/>
    <property type="match status" value="1"/>
</dbReference>
<dbReference type="GO" id="GO:0000160">
    <property type="term" value="P:phosphorelay signal transduction system"/>
    <property type="evidence" value="ECO:0007669"/>
    <property type="project" value="InterPro"/>
</dbReference>
<dbReference type="InterPro" id="IPR003607">
    <property type="entry name" value="HD/PDEase_dom"/>
</dbReference>
<dbReference type="RefSeq" id="WP_146523953.1">
    <property type="nucleotide sequence ID" value="NZ_SJPV01000001.1"/>
</dbReference>
<dbReference type="EMBL" id="SJPV01000001">
    <property type="protein sequence ID" value="TWU41776.1"/>
    <property type="molecule type" value="Genomic_DNA"/>
</dbReference>
<dbReference type="PANTHER" id="PTHR45228:SF5">
    <property type="entry name" value="CYCLIC DI-GMP PHOSPHODIESTERASE VC_1348-RELATED"/>
    <property type="match status" value="1"/>
</dbReference>
<feature type="modified residue" description="4-aspartylphosphate" evidence="1">
    <location>
        <position position="58"/>
    </location>
</feature>